<gene>
    <name evidence="1" type="ORF">DILT_LOCUS3055</name>
</gene>
<name>A0A3P6T4A5_DIBLA</name>
<dbReference type="AlphaFoldDB" id="A0A3P6T4A5"/>
<dbReference type="OrthoDB" id="10415316at2759"/>
<keyword evidence="2" id="KW-1185">Reference proteome</keyword>
<sequence>MTGRFDLDAPSNALETFNLLVLQAGSGTDPKVNTFASHCPTATGCGMNSVPGSEASRRLDLAIDQPASHSINADGTESPFQQISNFFDAAAASSSDEEDWDPYQVAAKFLADERCHSARLERMLEWHLQSLRASTDLEVTARADLIAKPTRVTAEPTFAPTASSEAPWLLANELRVGNDCATVFVGVSN</sequence>
<evidence type="ECO:0000313" key="2">
    <source>
        <dbReference type="Proteomes" id="UP000281553"/>
    </source>
</evidence>
<protein>
    <submittedName>
        <fullName evidence="1">Uncharacterized protein</fullName>
    </submittedName>
</protein>
<organism evidence="1 2">
    <name type="scientific">Dibothriocephalus latus</name>
    <name type="common">Fish tapeworm</name>
    <name type="synonym">Diphyllobothrium latum</name>
    <dbReference type="NCBI Taxonomy" id="60516"/>
    <lineage>
        <taxon>Eukaryota</taxon>
        <taxon>Metazoa</taxon>
        <taxon>Spiralia</taxon>
        <taxon>Lophotrochozoa</taxon>
        <taxon>Platyhelminthes</taxon>
        <taxon>Cestoda</taxon>
        <taxon>Eucestoda</taxon>
        <taxon>Diphyllobothriidea</taxon>
        <taxon>Diphyllobothriidae</taxon>
        <taxon>Dibothriocephalus</taxon>
    </lineage>
</organism>
<proteinExistence type="predicted"/>
<evidence type="ECO:0000313" key="1">
    <source>
        <dbReference type="EMBL" id="VDK79887.1"/>
    </source>
</evidence>
<accession>A0A3P6T4A5</accession>
<reference evidence="1 2" key="1">
    <citation type="submission" date="2018-11" db="EMBL/GenBank/DDBJ databases">
        <authorList>
            <consortium name="Pathogen Informatics"/>
        </authorList>
    </citation>
    <scope>NUCLEOTIDE SEQUENCE [LARGE SCALE GENOMIC DNA]</scope>
</reference>
<dbReference type="EMBL" id="UYRU01043047">
    <property type="protein sequence ID" value="VDK79887.1"/>
    <property type="molecule type" value="Genomic_DNA"/>
</dbReference>
<dbReference type="Proteomes" id="UP000281553">
    <property type="component" value="Unassembled WGS sequence"/>
</dbReference>